<name>A0A1B7LKM8_9FIRM</name>
<dbReference type="PROSITE" id="PS01095">
    <property type="entry name" value="GH18_1"/>
    <property type="match status" value="1"/>
</dbReference>
<dbReference type="STRING" id="1838280.A6M21_01655"/>
<dbReference type="Pfam" id="PF00704">
    <property type="entry name" value="Glyco_hydro_18"/>
    <property type="match status" value="1"/>
</dbReference>
<evidence type="ECO:0000259" key="6">
    <source>
        <dbReference type="PROSITE" id="PS51910"/>
    </source>
</evidence>
<dbReference type="GO" id="GO:0008061">
    <property type="term" value="F:chitin binding"/>
    <property type="evidence" value="ECO:0007669"/>
    <property type="project" value="InterPro"/>
</dbReference>
<dbReference type="AlphaFoldDB" id="A0A1B7LKM8"/>
<evidence type="ECO:0000256" key="4">
    <source>
        <dbReference type="RuleBase" id="RU004453"/>
    </source>
</evidence>
<dbReference type="PANTHER" id="PTHR46066:SF2">
    <property type="entry name" value="CHITINASE DOMAIN-CONTAINING PROTEIN 1"/>
    <property type="match status" value="1"/>
</dbReference>
<dbReference type="PROSITE" id="PS51910">
    <property type="entry name" value="GH18_2"/>
    <property type="match status" value="1"/>
</dbReference>
<dbReference type="Gene3D" id="3.10.50.10">
    <property type="match status" value="1"/>
</dbReference>
<dbReference type="InterPro" id="IPR029070">
    <property type="entry name" value="Chitinase_insertion_sf"/>
</dbReference>
<keyword evidence="8" id="KW-1185">Reference proteome</keyword>
<reference evidence="7 8" key="1">
    <citation type="submission" date="2016-04" db="EMBL/GenBank/DDBJ databases">
        <authorList>
            <person name="Evans L.H."/>
            <person name="Alamgir A."/>
            <person name="Owens N."/>
            <person name="Weber N.D."/>
            <person name="Virtaneva K."/>
            <person name="Barbian K."/>
            <person name="Babar A."/>
            <person name="Rosenke K."/>
        </authorList>
    </citation>
    <scope>NUCLEOTIDE SEQUENCE [LARGE SCALE GENOMIC DNA]</scope>
    <source>
        <strain evidence="7 8">LMa1</strain>
    </source>
</reference>
<dbReference type="InterPro" id="IPR017853">
    <property type="entry name" value="GH"/>
</dbReference>
<feature type="domain" description="GH18" evidence="6">
    <location>
        <begin position="38"/>
        <end position="353"/>
    </location>
</feature>
<proteinExistence type="inferred from homology"/>
<organism evidence="7 8">
    <name type="scientific">Desulfotomaculum copahuensis</name>
    <dbReference type="NCBI Taxonomy" id="1838280"/>
    <lineage>
        <taxon>Bacteria</taxon>
        <taxon>Bacillati</taxon>
        <taxon>Bacillota</taxon>
        <taxon>Clostridia</taxon>
        <taxon>Eubacteriales</taxon>
        <taxon>Desulfotomaculaceae</taxon>
        <taxon>Desulfotomaculum</taxon>
    </lineage>
</organism>
<keyword evidence="1 3" id="KW-0378">Hydrolase</keyword>
<dbReference type="PANTHER" id="PTHR46066">
    <property type="entry name" value="CHITINASE DOMAIN-CONTAINING PROTEIN 1 FAMILY MEMBER"/>
    <property type="match status" value="1"/>
</dbReference>
<comment type="similarity">
    <text evidence="4">Belongs to the glycosyl hydrolase 18 family.</text>
</comment>
<dbReference type="Proteomes" id="UP000078532">
    <property type="component" value="Unassembled WGS sequence"/>
</dbReference>
<evidence type="ECO:0000256" key="3">
    <source>
        <dbReference type="RuleBase" id="RU000489"/>
    </source>
</evidence>
<dbReference type="InterPro" id="IPR001223">
    <property type="entry name" value="Glyco_hydro18_cat"/>
</dbReference>
<dbReference type="Gene3D" id="3.20.20.80">
    <property type="entry name" value="Glycosidases"/>
    <property type="match status" value="1"/>
</dbReference>
<evidence type="ECO:0000313" key="8">
    <source>
        <dbReference type="Proteomes" id="UP000078532"/>
    </source>
</evidence>
<keyword evidence="5" id="KW-0732">Signal</keyword>
<dbReference type="InterPro" id="IPR011583">
    <property type="entry name" value="Chitinase_II/V-like_cat"/>
</dbReference>
<comment type="caution">
    <text evidence="7">The sequence shown here is derived from an EMBL/GenBank/DDBJ whole genome shotgun (WGS) entry which is preliminary data.</text>
</comment>
<evidence type="ECO:0000256" key="2">
    <source>
        <dbReference type="ARBA" id="ARBA00023295"/>
    </source>
</evidence>
<dbReference type="InterPro" id="IPR001579">
    <property type="entry name" value="Glyco_hydro_18_chit_AS"/>
</dbReference>
<feature type="signal peptide" evidence="5">
    <location>
        <begin position="1"/>
        <end position="21"/>
    </location>
</feature>
<dbReference type="SMART" id="SM00636">
    <property type="entry name" value="Glyco_18"/>
    <property type="match status" value="1"/>
</dbReference>
<dbReference type="EMBL" id="LYVF01000002">
    <property type="protein sequence ID" value="OAT87134.1"/>
    <property type="molecule type" value="Genomic_DNA"/>
</dbReference>
<feature type="chain" id="PRO_5039319678" evidence="5">
    <location>
        <begin position="22"/>
        <end position="353"/>
    </location>
</feature>
<gene>
    <name evidence="7" type="ORF">A6M21_01655</name>
</gene>
<accession>A0A1B7LKM8</accession>
<keyword evidence="2 3" id="KW-0326">Glycosidase</keyword>
<dbReference type="GO" id="GO:0004553">
    <property type="term" value="F:hydrolase activity, hydrolyzing O-glycosyl compounds"/>
    <property type="evidence" value="ECO:0007669"/>
    <property type="project" value="InterPro"/>
</dbReference>
<dbReference type="SUPFAM" id="SSF51445">
    <property type="entry name" value="(Trans)glycosidases"/>
    <property type="match status" value="1"/>
</dbReference>
<dbReference type="GO" id="GO:0005975">
    <property type="term" value="P:carbohydrate metabolic process"/>
    <property type="evidence" value="ECO:0007669"/>
    <property type="project" value="InterPro"/>
</dbReference>
<protein>
    <submittedName>
        <fullName evidence="7">Glycoside hydrolase</fullName>
    </submittedName>
</protein>
<evidence type="ECO:0000256" key="5">
    <source>
        <dbReference type="SAM" id="SignalP"/>
    </source>
</evidence>
<evidence type="ECO:0000256" key="1">
    <source>
        <dbReference type="ARBA" id="ARBA00022801"/>
    </source>
</evidence>
<evidence type="ECO:0000313" key="7">
    <source>
        <dbReference type="EMBL" id="OAT87134.1"/>
    </source>
</evidence>
<sequence length="353" mass="39512">MKMRSKRFFASLLILALAATAAWGCAQARKPLFPAARPGVHAFYVNQPGPTDSFPSLKLHANVLNEVSPLWYHVKKDGSLIEEPVPAAISFARQQGIRIVPLINLVGSQDAVLVDPAVRDRTIANIVNVVKANNYDGVNIDFEFIPEGNKDFSLDRDQLTLFMKLLSGKLHAMGKKTDMSVLPHVQVSASMSGIYDYGGLAPYVDKVTLMCYDHSQGSSPPGPVAPFAWVETNIKTAIEQGFRPWQICLGVATYGYDWPANQTGGFSLPTKSIDEQVSMKGIPVHWSNQYQEPYYSYRDSYGVEREVWFENAATLQTKIDLVKKYKLKGICIWRLGFEDAKFWDTIIKNWGKR</sequence>